<reference evidence="3" key="2">
    <citation type="journal article" date="2023" name="Int. J. Mol. Sci.">
        <title>De Novo Assembly and Annotation of 11 Diverse Shrub Willow (Salix) Genomes Reveals Novel Gene Organization in Sex-Linked Regions.</title>
        <authorList>
            <person name="Hyden B."/>
            <person name="Feng K."/>
            <person name="Yates T.B."/>
            <person name="Jawdy S."/>
            <person name="Cereghino C."/>
            <person name="Smart L.B."/>
            <person name="Muchero W."/>
        </authorList>
    </citation>
    <scope>NUCLEOTIDE SEQUENCE</scope>
    <source>
        <tissue evidence="3">Shoot tip</tissue>
    </source>
</reference>
<dbReference type="Proteomes" id="UP001151752">
    <property type="component" value="Chromosome 12"/>
</dbReference>
<dbReference type="PANTHER" id="PTHR48049:SF160">
    <property type="entry name" value="UDP-GLYCOSYLTRANSFERASE 91A1"/>
    <property type="match status" value="1"/>
</dbReference>
<dbReference type="Pfam" id="PF26168">
    <property type="entry name" value="Glyco_transf_N"/>
    <property type="match status" value="1"/>
</dbReference>
<evidence type="ECO:0000313" key="3">
    <source>
        <dbReference type="EMBL" id="KAJ6764855.1"/>
    </source>
</evidence>
<dbReference type="Gene3D" id="3.40.50.2000">
    <property type="entry name" value="Glycogen Phosphorylase B"/>
    <property type="match status" value="1"/>
</dbReference>
<dbReference type="InterPro" id="IPR058980">
    <property type="entry name" value="Glyco_transf_N"/>
</dbReference>
<organism evidence="3 4">
    <name type="scientific">Salix koriyanagi</name>
    <dbReference type="NCBI Taxonomy" id="2511006"/>
    <lineage>
        <taxon>Eukaryota</taxon>
        <taxon>Viridiplantae</taxon>
        <taxon>Streptophyta</taxon>
        <taxon>Embryophyta</taxon>
        <taxon>Tracheophyta</taxon>
        <taxon>Spermatophyta</taxon>
        <taxon>Magnoliopsida</taxon>
        <taxon>eudicotyledons</taxon>
        <taxon>Gunneridae</taxon>
        <taxon>Pentapetalae</taxon>
        <taxon>rosids</taxon>
        <taxon>fabids</taxon>
        <taxon>Malpighiales</taxon>
        <taxon>Salicaceae</taxon>
        <taxon>Saliceae</taxon>
        <taxon>Salix</taxon>
    </lineage>
</organism>
<dbReference type="PANTHER" id="PTHR48049">
    <property type="entry name" value="GLYCOSYLTRANSFERASE"/>
    <property type="match status" value="1"/>
</dbReference>
<evidence type="ECO:0000313" key="4">
    <source>
        <dbReference type="Proteomes" id="UP001151752"/>
    </source>
</evidence>
<dbReference type="SUPFAM" id="SSF53756">
    <property type="entry name" value="UDP-Glycosyltransferase/glycogen phosphorylase"/>
    <property type="match status" value="1"/>
</dbReference>
<feature type="domain" description="Glycosyltransferase N-terminal" evidence="2">
    <location>
        <begin position="6"/>
        <end position="110"/>
    </location>
</feature>
<protein>
    <recommendedName>
        <fullName evidence="2">Glycosyltransferase N-terminal domain-containing protein</fullName>
    </recommendedName>
</protein>
<comment type="caution">
    <text evidence="3">The sequence shown here is derived from an EMBL/GenBank/DDBJ whole genome shotgun (WGS) entry which is preliminary data.</text>
</comment>
<gene>
    <name evidence="3" type="ORF">OIU74_023684</name>
</gene>
<dbReference type="EMBL" id="JAPFFM010000004">
    <property type="protein sequence ID" value="KAJ6764855.1"/>
    <property type="molecule type" value="Genomic_DNA"/>
</dbReference>
<dbReference type="InterPro" id="IPR050481">
    <property type="entry name" value="UDP-glycosyltransf_plant"/>
</dbReference>
<comment type="similarity">
    <text evidence="1">Belongs to the UDP-glycosyltransferase family.</text>
</comment>
<sequence length="155" mass="17076">MANTDEKIHVVMFPWLAFGHVTPWLELAKLLAAKGHKISFISTPTIIDRLPKPPSNLSSTLHFVKLPLPQVEGLPPDAEATIDLPANKVQYLKIALDKLQEPFAKVLESLDPRLDLLRFCSILGRADCGSSGHQKCILLYMHCSDGGLSWSAIVP</sequence>
<evidence type="ECO:0000259" key="2">
    <source>
        <dbReference type="Pfam" id="PF26168"/>
    </source>
</evidence>
<proteinExistence type="inferred from homology"/>
<accession>A0A9Q0WCP1</accession>
<reference evidence="3" key="1">
    <citation type="submission" date="2022-11" db="EMBL/GenBank/DDBJ databases">
        <authorList>
            <person name="Hyden B.L."/>
            <person name="Feng K."/>
            <person name="Yates T."/>
            <person name="Jawdy S."/>
            <person name="Smart L.B."/>
            <person name="Muchero W."/>
        </authorList>
    </citation>
    <scope>NUCLEOTIDE SEQUENCE</scope>
    <source>
        <tissue evidence="3">Shoot tip</tissue>
    </source>
</reference>
<name>A0A9Q0WCP1_9ROSI</name>
<dbReference type="GO" id="GO:0035251">
    <property type="term" value="F:UDP-glucosyltransferase activity"/>
    <property type="evidence" value="ECO:0007669"/>
    <property type="project" value="InterPro"/>
</dbReference>
<keyword evidence="4" id="KW-1185">Reference proteome</keyword>
<dbReference type="AlphaFoldDB" id="A0A9Q0WCP1"/>
<evidence type="ECO:0000256" key="1">
    <source>
        <dbReference type="ARBA" id="ARBA00009995"/>
    </source>
</evidence>